<name>A0AAN4QBL5_PSESF</name>
<protein>
    <submittedName>
        <fullName evidence="1">Tfp pilus assembly protein</fullName>
    </submittedName>
</protein>
<evidence type="ECO:0000313" key="1">
    <source>
        <dbReference type="EMBL" id="GBH19943.1"/>
    </source>
</evidence>
<dbReference type="Proteomes" id="UP000248291">
    <property type="component" value="Unassembled WGS sequence"/>
</dbReference>
<accession>A0AAN4QBL5</accession>
<sequence length="177" mass="19778">MSTVVFVIGNYRKLQQWIYEFCYQLGMHLKFHHRRRIQIGPETAFAVAGAQCTPIGVPRRPVCCNRSDQPGGWPDRGCYLVPSLPEPVFFSEVITLVVISMHFFSSFCAWAALAFFSVVSSMVLVSGLRLVPEETWAFSIVLMLAPHKSSAAKTGEANRAALRNNPVRAVRIMCLSL</sequence>
<gene>
    <name evidence="1" type="ORF">KPSA3_05962</name>
</gene>
<proteinExistence type="predicted"/>
<organism evidence="1 2">
    <name type="scientific">Pseudomonas syringae pv. actinidiae</name>
    <dbReference type="NCBI Taxonomy" id="103796"/>
    <lineage>
        <taxon>Bacteria</taxon>
        <taxon>Pseudomonadati</taxon>
        <taxon>Pseudomonadota</taxon>
        <taxon>Gammaproteobacteria</taxon>
        <taxon>Pseudomonadales</taxon>
        <taxon>Pseudomonadaceae</taxon>
        <taxon>Pseudomonas</taxon>
        <taxon>Pseudomonas syringae</taxon>
    </lineage>
</organism>
<reference evidence="1 2" key="1">
    <citation type="submission" date="2018-04" db="EMBL/GenBank/DDBJ databases">
        <title>Draft genome sequence of Pseudomonas syringae pv. actinidiae biovar 3 strains isolated from kiwifruit in Kagawa prefecture.</title>
        <authorList>
            <person name="Tabuchi M."/>
            <person name="Saito M."/>
            <person name="Fujiwara S."/>
            <person name="Sasa N."/>
            <person name="Akimitsu K."/>
            <person name="Gomi K."/>
            <person name="Konishi-Sugita S."/>
            <person name="Hamano K."/>
            <person name="Kataoka I."/>
        </authorList>
    </citation>
    <scope>NUCLEOTIDE SEQUENCE [LARGE SCALE GENOMIC DNA]</scope>
    <source>
        <strain evidence="1 2">MAFF212211</strain>
    </source>
</reference>
<comment type="caution">
    <text evidence="1">The sequence shown here is derived from an EMBL/GenBank/DDBJ whole genome shotgun (WGS) entry which is preliminary data.</text>
</comment>
<dbReference type="AlphaFoldDB" id="A0AAN4QBL5"/>
<dbReference type="EMBL" id="BGKA01000237">
    <property type="protein sequence ID" value="GBH19943.1"/>
    <property type="molecule type" value="Genomic_DNA"/>
</dbReference>
<evidence type="ECO:0000313" key="2">
    <source>
        <dbReference type="Proteomes" id="UP000248291"/>
    </source>
</evidence>